<dbReference type="Gene3D" id="3.40.50.1820">
    <property type="entry name" value="alpha/beta hydrolase"/>
    <property type="match status" value="1"/>
</dbReference>
<organism evidence="1 2">
    <name type="scientific">Skermanella stibiiresistens SB22</name>
    <dbReference type="NCBI Taxonomy" id="1385369"/>
    <lineage>
        <taxon>Bacteria</taxon>
        <taxon>Pseudomonadati</taxon>
        <taxon>Pseudomonadota</taxon>
        <taxon>Alphaproteobacteria</taxon>
        <taxon>Rhodospirillales</taxon>
        <taxon>Azospirillaceae</taxon>
        <taxon>Skermanella</taxon>
    </lineage>
</organism>
<dbReference type="SUPFAM" id="SSF53474">
    <property type="entry name" value="alpha/beta-Hydrolases"/>
    <property type="match status" value="1"/>
</dbReference>
<reference evidence="1 2" key="1">
    <citation type="submission" date="2013-08" db="EMBL/GenBank/DDBJ databases">
        <title>The genome sequence of Skermanella stibiiresistens.</title>
        <authorList>
            <person name="Zhu W."/>
            <person name="Wang G."/>
        </authorList>
    </citation>
    <scope>NUCLEOTIDE SEQUENCE [LARGE SCALE GENOMIC DNA]</scope>
    <source>
        <strain evidence="1 2">SB22</strain>
    </source>
</reference>
<dbReference type="InterPro" id="IPR029058">
    <property type="entry name" value="AB_hydrolase_fold"/>
</dbReference>
<dbReference type="STRING" id="1385369.N825_27835"/>
<dbReference type="EMBL" id="AVFL01000004">
    <property type="protein sequence ID" value="EWY41347.1"/>
    <property type="molecule type" value="Genomic_DNA"/>
</dbReference>
<dbReference type="Proteomes" id="UP000019486">
    <property type="component" value="Unassembled WGS sequence"/>
</dbReference>
<comment type="caution">
    <text evidence="1">The sequence shown here is derived from an EMBL/GenBank/DDBJ whole genome shotgun (WGS) entry which is preliminary data.</text>
</comment>
<dbReference type="PATRIC" id="fig|1385369.3.peg.1505"/>
<accession>W9H9H6</accession>
<evidence type="ECO:0000313" key="1">
    <source>
        <dbReference type="EMBL" id="EWY41347.1"/>
    </source>
</evidence>
<name>W9H9H6_9PROT</name>
<keyword evidence="2" id="KW-1185">Reference proteome</keyword>
<dbReference type="RefSeq" id="WP_051511690.1">
    <property type="nucleotide sequence ID" value="NZ_AVFL01000004.1"/>
</dbReference>
<evidence type="ECO:0000313" key="2">
    <source>
        <dbReference type="Proteomes" id="UP000019486"/>
    </source>
</evidence>
<gene>
    <name evidence="1" type="ORF">N825_27835</name>
</gene>
<dbReference type="AlphaFoldDB" id="W9H9H6"/>
<sequence>MIDWLVSRRGAGRAAMLAGWLAAAAVLEGCTANPAERASVAEGIAAAGRLGRTSVRAGGFVLAAWSRIEAPDQPVRVYIEGDGYAWSSPNDPSDDPTPLNPLALRLAARDDGPNVLYLARPCQFRPAGTRDSCERTFWTSRRLSEPVIAALDMAIDRLAPASAPTRRLVLIGYSGGGGAAVLLAARRTDVAGVVSVAGNVSITAWTAHHRLSPLTGSLDPADWAARLGSVPQLHLIGGDDRIVPRLVADGFARRAAPTACLRIETLAGVSHDKGWLEAWPAALERIPTCVATPRQAPL</sequence>
<protein>
    <submittedName>
        <fullName evidence="1">Esterase</fullName>
    </submittedName>
</protein>
<dbReference type="OrthoDB" id="5451115at2"/>
<proteinExistence type="predicted"/>